<keyword evidence="3" id="KW-1185">Reference proteome</keyword>
<proteinExistence type="predicted"/>
<dbReference type="AlphaFoldDB" id="A0A2N7UCY0"/>
<evidence type="ECO:0000313" key="2">
    <source>
        <dbReference type="EMBL" id="PMR78289.1"/>
    </source>
</evidence>
<gene>
    <name evidence="2" type="ORF">C1H70_16130</name>
</gene>
<dbReference type="OrthoDB" id="1550938at2"/>
<sequence>MKINQLLHKIPYGAVVTTAWLASHGVTSDQARKLAGSGWLQRVGHGAYCQAGEPLTWESAVFALQASDDTGLPPLWPGGQTALALHGFAHYLPMGESTTHLYGKEAARLPRWLSDAEWAGRMVLHSEKGLPVQLPGSFTDYTPDGRAFSLQVSTPERAVLEWIAVTPNALLFSSELVDTFGGLNTLRPRRLQALLEGCRSVRTKRAFLVLARHAGHAWYGRLEPRRLDLGKGKRQLCQGGKLDREYHVTVPEAFLHADLSSPIFRR</sequence>
<comment type="caution">
    <text evidence="2">The sequence shown here is derived from an EMBL/GenBank/DDBJ whole genome shotgun (WGS) entry which is preliminary data.</text>
</comment>
<dbReference type="InterPro" id="IPR021561">
    <property type="entry name" value="AbiEi_3"/>
</dbReference>
<dbReference type="Pfam" id="PF17194">
    <property type="entry name" value="AbiEi_3_N"/>
    <property type="match status" value="1"/>
</dbReference>
<dbReference type="Proteomes" id="UP000235547">
    <property type="component" value="Unassembled WGS sequence"/>
</dbReference>
<feature type="domain" description="Transcriptional regulator AbiEi antitoxin N-terminal" evidence="1">
    <location>
        <begin position="2"/>
        <end position="94"/>
    </location>
</feature>
<dbReference type="EMBL" id="PNRG01000033">
    <property type="protein sequence ID" value="PMR78289.1"/>
    <property type="molecule type" value="Genomic_DNA"/>
</dbReference>
<dbReference type="Pfam" id="PF11459">
    <property type="entry name" value="AbiEi_3"/>
    <property type="match status" value="1"/>
</dbReference>
<protein>
    <recommendedName>
        <fullName evidence="1">Transcriptional regulator AbiEi antitoxin N-terminal domain-containing protein</fullName>
    </recommendedName>
</protein>
<name>A0A2N7UCY0_9GAMM</name>
<organism evidence="2 3">
    <name type="scientific">Halomonas urumqiensis</name>
    <dbReference type="NCBI Taxonomy" id="1684789"/>
    <lineage>
        <taxon>Bacteria</taxon>
        <taxon>Pseudomonadati</taxon>
        <taxon>Pseudomonadota</taxon>
        <taxon>Gammaproteobacteria</taxon>
        <taxon>Oceanospirillales</taxon>
        <taxon>Halomonadaceae</taxon>
        <taxon>Halomonas</taxon>
    </lineage>
</organism>
<reference evidence="2 3" key="1">
    <citation type="submission" date="2018-01" db="EMBL/GenBank/DDBJ databases">
        <title>Halomonas endophytica sp. nov., isolated from storage liquid in the stems of Populus euphratica.</title>
        <authorList>
            <person name="Chen C."/>
        </authorList>
    </citation>
    <scope>NUCLEOTIDE SEQUENCE [LARGE SCALE GENOMIC DNA]</scope>
    <source>
        <strain evidence="2 3">BZ-SZ-XJ27</strain>
    </source>
</reference>
<dbReference type="RefSeq" id="WP_102589352.1">
    <property type="nucleotide sequence ID" value="NZ_BNAE01000001.1"/>
</dbReference>
<evidence type="ECO:0000259" key="1">
    <source>
        <dbReference type="Pfam" id="PF17194"/>
    </source>
</evidence>
<accession>A0A2N7UCY0</accession>
<evidence type="ECO:0000313" key="3">
    <source>
        <dbReference type="Proteomes" id="UP000235547"/>
    </source>
</evidence>
<dbReference type="InterPro" id="IPR033455">
    <property type="entry name" value="AbiEi_3_N"/>
</dbReference>